<dbReference type="InterPro" id="IPR029058">
    <property type="entry name" value="AB_hydrolase_fold"/>
</dbReference>
<proteinExistence type="predicted"/>
<evidence type="ECO:0000313" key="2">
    <source>
        <dbReference type="Proteomes" id="UP001225134"/>
    </source>
</evidence>
<dbReference type="SUPFAM" id="SSF53474">
    <property type="entry name" value="alpha/beta-Hydrolases"/>
    <property type="match status" value="1"/>
</dbReference>
<dbReference type="InterPro" id="IPR024499">
    <property type="entry name" value="Mbeg1-like"/>
</dbReference>
<protein>
    <submittedName>
        <fullName evidence="1">DUF2974 domain-containing protein</fullName>
    </submittedName>
</protein>
<dbReference type="Pfam" id="PF11187">
    <property type="entry name" value="Mbeg1-like"/>
    <property type="match status" value="1"/>
</dbReference>
<gene>
    <name evidence="1" type="ORF">QQA45_02035</name>
</gene>
<organism evidence="1 2">
    <name type="scientific">Sneathia sanguinegens</name>
    <dbReference type="NCBI Taxonomy" id="40543"/>
    <lineage>
        <taxon>Bacteria</taxon>
        <taxon>Fusobacteriati</taxon>
        <taxon>Fusobacteriota</taxon>
        <taxon>Fusobacteriia</taxon>
        <taxon>Fusobacteriales</taxon>
        <taxon>Leptotrichiaceae</taxon>
        <taxon>Sneathia</taxon>
    </lineage>
</organism>
<sequence length="275" mass="31994">MLTCFRDEFFVVEDDRKFVNFLLKNKRFSKCMLSYCVNEVDTTDCMQFGAVLIDIGFAKYVSFKGTDRSLVGIKEDLDMSYKEIPAQKKALKYLENILAKTEGKFIVGGHSKGGNMAIYSCIYLDPEDKKRIIKIYNFDGPGFLQTVLDEEGYIEILDKIETILPTSAFIGLLLERKEKVKIVNSDSFFVMQHDIYSWEVKGKDFAYLKSLTNISKTMNKSIDIWLKEISKEERMEFIDKLYTLAKEKKIKNIKELDLRLVSKLFNTVIKNIKFR</sequence>
<dbReference type="Proteomes" id="UP001225134">
    <property type="component" value="Unassembled WGS sequence"/>
</dbReference>
<comment type="caution">
    <text evidence="1">The sequence shown here is derived from an EMBL/GenBank/DDBJ whole genome shotgun (WGS) entry which is preliminary data.</text>
</comment>
<evidence type="ECO:0000313" key="1">
    <source>
        <dbReference type="EMBL" id="MDK9580299.1"/>
    </source>
</evidence>
<dbReference type="Gene3D" id="3.40.50.1820">
    <property type="entry name" value="alpha/beta hydrolase"/>
    <property type="match status" value="1"/>
</dbReference>
<reference evidence="1 2" key="1">
    <citation type="submission" date="2023-06" db="EMBL/GenBank/DDBJ databases">
        <title>Antibody response to the Sneathia vaginalis cytopathogenic toxin A during pregnancy.</title>
        <authorList>
            <person name="Mccoy Z.T."/>
            <person name="Serrano M.G."/>
            <person name="Spaine K."/>
            <person name="Edwards D.J."/>
            <person name="Buck G.A."/>
            <person name="Jefferson K."/>
        </authorList>
    </citation>
    <scope>NUCLEOTIDE SEQUENCE [LARGE SCALE GENOMIC DNA]</scope>
    <source>
        <strain evidence="1 2">CCUG 42621</strain>
    </source>
</reference>
<name>A0ABT7HJI7_9FUSO</name>
<keyword evidence="2" id="KW-1185">Reference proteome</keyword>
<accession>A0ABT7HJI7</accession>
<dbReference type="EMBL" id="JASSPP010000002">
    <property type="protein sequence ID" value="MDK9580299.1"/>
    <property type="molecule type" value="Genomic_DNA"/>
</dbReference>